<dbReference type="AlphaFoldDB" id="A0A1J5QTZ3"/>
<name>A0A1J5QTZ3_9ZZZZ</name>
<comment type="caution">
    <text evidence="2">The sequence shown here is derived from an EMBL/GenBank/DDBJ whole genome shotgun (WGS) entry which is preliminary data.</text>
</comment>
<organism evidence="2">
    <name type="scientific">mine drainage metagenome</name>
    <dbReference type="NCBI Taxonomy" id="410659"/>
    <lineage>
        <taxon>unclassified sequences</taxon>
        <taxon>metagenomes</taxon>
        <taxon>ecological metagenomes</taxon>
    </lineage>
</organism>
<feature type="region of interest" description="Disordered" evidence="1">
    <location>
        <begin position="117"/>
        <end position="151"/>
    </location>
</feature>
<accession>A0A1J5QTZ3</accession>
<protein>
    <submittedName>
        <fullName evidence="2">Uncharacterized protein</fullName>
    </submittedName>
</protein>
<proteinExistence type="predicted"/>
<evidence type="ECO:0000313" key="2">
    <source>
        <dbReference type="EMBL" id="OIQ87121.1"/>
    </source>
</evidence>
<dbReference type="EMBL" id="MLJW01000439">
    <property type="protein sequence ID" value="OIQ87121.1"/>
    <property type="molecule type" value="Genomic_DNA"/>
</dbReference>
<evidence type="ECO:0000256" key="1">
    <source>
        <dbReference type="SAM" id="MobiDB-lite"/>
    </source>
</evidence>
<gene>
    <name evidence="2" type="ORF">GALL_310090</name>
</gene>
<reference evidence="2" key="1">
    <citation type="submission" date="2016-10" db="EMBL/GenBank/DDBJ databases">
        <title>Sequence of Gallionella enrichment culture.</title>
        <authorList>
            <person name="Poehlein A."/>
            <person name="Muehling M."/>
            <person name="Daniel R."/>
        </authorList>
    </citation>
    <scope>NUCLEOTIDE SEQUENCE</scope>
</reference>
<sequence length="151" mass="17543">MKRFLLAVAMSAAALTTPAFALDVGASVSIGEPGFYGRVDIGGYPQPQVIYFRPRMVLQAPMDRPPIYLRVPPEHARHWRRYCREYDACGERVYFVRDDWYNREYVPRYRAEHYGRRDERGDGYRGEHGHGRHGDDHGDDRGDDHGHGRDH</sequence>